<dbReference type="GO" id="GO:0031267">
    <property type="term" value="F:small GTPase binding"/>
    <property type="evidence" value="ECO:0007669"/>
    <property type="project" value="TreeGrafter"/>
</dbReference>
<dbReference type="AlphaFoldDB" id="A0A9W8AUW3"/>
<dbReference type="Gene3D" id="3.40.250.10">
    <property type="entry name" value="Rhodanese-like domain"/>
    <property type="match status" value="1"/>
</dbReference>
<dbReference type="InterPro" id="IPR035969">
    <property type="entry name" value="Rab-GAP_TBC_sf"/>
</dbReference>
<dbReference type="GO" id="GO:0004672">
    <property type="term" value="F:protein kinase activity"/>
    <property type="evidence" value="ECO:0007669"/>
    <property type="project" value="InterPro"/>
</dbReference>
<feature type="region of interest" description="Disordered" evidence="1">
    <location>
        <begin position="940"/>
        <end position="961"/>
    </location>
</feature>
<dbReference type="GO" id="GO:0005096">
    <property type="term" value="F:GTPase activator activity"/>
    <property type="evidence" value="ECO:0007669"/>
    <property type="project" value="TreeGrafter"/>
</dbReference>
<evidence type="ECO:0000313" key="5">
    <source>
        <dbReference type="EMBL" id="KAJ1968998.1"/>
    </source>
</evidence>
<dbReference type="GO" id="GO:0005524">
    <property type="term" value="F:ATP binding"/>
    <property type="evidence" value="ECO:0007669"/>
    <property type="project" value="InterPro"/>
</dbReference>
<dbReference type="OrthoDB" id="1668230at2759"/>
<evidence type="ECO:0000259" key="4">
    <source>
        <dbReference type="PROSITE" id="PS50206"/>
    </source>
</evidence>
<dbReference type="Gene3D" id="1.10.510.10">
    <property type="entry name" value="Transferase(Phosphotransferase) domain 1"/>
    <property type="match status" value="1"/>
</dbReference>
<feature type="region of interest" description="Disordered" evidence="1">
    <location>
        <begin position="442"/>
        <end position="464"/>
    </location>
</feature>
<dbReference type="PANTHER" id="PTHR47219:SF9">
    <property type="entry name" value="GTPASE ACTIVATING PROTEIN AND CENTROSOME-ASSOCIATED, ISOFORM B"/>
    <property type="match status" value="1"/>
</dbReference>
<dbReference type="Gene3D" id="1.10.472.80">
    <property type="entry name" value="Ypt/Rab-GAP domain of gyp1p, domain 3"/>
    <property type="match status" value="1"/>
</dbReference>
<organism evidence="5 6">
    <name type="scientific">Dispira parvispora</name>
    <dbReference type="NCBI Taxonomy" id="1520584"/>
    <lineage>
        <taxon>Eukaryota</taxon>
        <taxon>Fungi</taxon>
        <taxon>Fungi incertae sedis</taxon>
        <taxon>Zoopagomycota</taxon>
        <taxon>Kickxellomycotina</taxon>
        <taxon>Dimargaritomycetes</taxon>
        <taxon>Dimargaritales</taxon>
        <taxon>Dimargaritaceae</taxon>
        <taxon>Dispira</taxon>
    </lineage>
</organism>
<dbReference type="SMART" id="SM00164">
    <property type="entry name" value="TBC"/>
    <property type="match status" value="1"/>
</dbReference>
<dbReference type="PROSITE" id="PS50011">
    <property type="entry name" value="PROTEIN_KINASE_DOM"/>
    <property type="match status" value="1"/>
</dbReference>
<dbReference type="CDD" id="cd00158">
    <property type="entry name" value="RHOD"/>
    <property type="match status" value="1"/>
</dbReference>
<dbReference type="InterPro" id="IPR000719">
    <property type="entry name" value="Prot_kinase_dom"/>
</dbReference>
<dbReference type="InterPro" id="IPR000195">
    <property type="entry name" value="Rab-GAP-TBC_dom"/>
</dbReference>
<dbReference type="Pfam" id="PF00581">
    <property type="entry name" value="Rhodanese"/>
    <property type="match status" value="1"/>
</dbReference>
<dbReference type="FunFam" id="1.10.8.270:FF:000044">
    <property type="entry name" value="TBC Kinase homolog"/>
    <property type="match status" value="1"/>
</dbReference>
<dbReference type="InterPro" id="IPR011009">
    <property type="entry name" value="Kinase-like_dom_sf"/>
</dbReference>
<protein>
    <recommendedName>
        <fullName evidence="7">TBC domain-containing protein kinase-like protein</fullName>
    </recommendedName>
</protein>
<proteinExistence type="predicted"/>
<sequence length="1039" mass="115473">MVIALAQQVLEALVYLGEHNVVVHNLQPGEIRIVQTDPLRVRLSNYGLYAVTHDEYFVDFPIGHPHYLSPEAVLVWAERQFEGPAVHVSCLPTVDVWSLGVILCEMLTGVPFWNKDTALPELFATLERLYQDFGTGDPSGPPCNGVNRWKQIRKSPGYSSLNHQCVFALLDRYDSLNTVYNTKVTVDGQEAALIELVFDCLLPMESERPSVNNLLQRGFFNPIVSNPNGNRAWELNYIPNLRSQGISSQHSSTKQMELAAVIPASLTKVNLDTLYHLWTVAGGRPGLVCAEHFGRPRVAPIEQLPGALGVLIPEPCSPVPTDPSTINTFTTAVDTSFLYHGKTAILSRSDMIRFINSRSTIRYNVNVDHFDDGETVNVDFLVGTEETAEELLDSALIIQFTATKQRDILLQGEATQYLETFKADPSLPDRLGIFPEKGAAVPPLSLLPPPSPSSPSPKGPGGMNTRVTSVLGSAGLSCPDALGQTVTQSFHTLYGLTDAQRKEYQLTRLALRERDPQYQLFRIALFQTLLAQYPASRAEIIRQARFDIPPRVRGPVWAAILGVLESDEWLYQHIDKESPNPTDKQISVDIPRCHQYHSLLGSSTGHAKLRRLLKGWLTANPHLVYWQGFDSVSAPFLALHFNNEAKAFACLVKFVQKYVPSLFVPDNTMVLHGYFAVFQHLLVFHDPDLALHLTHSGFTPELYAMPWFLTLFTHGFTLDKVFLIWDKLLVSTKSFPLFFGLAILRQVRSQLLSTGFNGHIVMFEDKLPTIDLEQCIQTAYRLCQITPPSLMRLPPECDGSVDTLSNSQIPKTASSGSSEAKPISGTEPRWSTPIRLDQRQREIVPRIFLGDLGRLGSHVTILDVRTEEEFCRGHLRHSIRIPKEVMADAPSYLRSLSRPYHVVVGETPPLADNFAERLVQASFRHVCTLHGGVEAAQAAWAEPDLTSRPTSVTTENSTDEEPFDMVTDVIPDGLCECKSTRLVLTSSKGRSEHKLTLYQCQHNSNSDQQSLRSSGGSSGALASLSGYLRQVNSNSSLAQ</sequence>
<accession>A0A9W8AUW3</accession>
<dbReference type="SUPFAM" id="SSF56112">
    <property type="entry name" value="Protein kinase-like (PK-like)"/>
    <property type="match status" value="1"/>
</dbReference>
<gene>
    <name evidence="5" type="ORF">IWQ62_000908</name>
</gene>
<feature type="compositionally biased region" description="Polar residues" evidence="1">
    <location>
        <begin position="947"/>
        <end position="956"/>
    </location>
</feature>
<comment type="caution">
    <text evidence="5">The sequence shown here is derived from an EMBL/GenBank/DDBJ whole genome shotgun (WGS) entry which is preliminary data.</text>
</comment>
<evidence type="ECO:0000256" key="1">
    <source>
        <dbReference type="SAM" id="MobiDB-lite"/>
    </source>
</evidence>
<dbReference type="Proteomes" id="UP001150925">
    <property type="component" value="Unassembled WGS sequence"/>
</dbReference>
<reference evidence="5" key="1">
    <citation type="submission" date="2022-07" db="EMBL/GenBank/DDBJ databases">
        <title>Phylogenomic reconstructions and comparative analyses of Kickxellomycotina fungi.</title>
        <authorList>
            <person name="Reynolds N.K."/>
            <person name="Stajich J.E."/>
            <person name="Barry K."/>
            <person name="Grigoriev I.V."/>
            <person name="Crous P."/>
            <person name="Smith M.E."/>
        </authorList>
    </citation>
    <scope>NUCLEOTIDE SEQUENCE</scope>
    <source>
        <strain evidence="5">RSA 1196</strain>
    </source>
</reference>
<dbReference type="PROSITE" id="PS50086">
    <property type="entry name" value="TBC_RABGAP"/>
    <property type="match status" value="1"/>
</dbReference>
<evidence type="ECO:0000313" key="6">
    <source>
        <dbReference type="Proteomes" id="UP001150925"/>
    </source>
</evidence>
<evidence type="ECO:0000259" key="3">
    <source>
        <dbReference type="PROSITE" id="PS50086"/>
    </source>
</evidence>
<name>A0A9W8AUW3_9FUNG</name>
<dbReference type="EMBL" id="JANBPY010000108">
    <property type="protein sequence ID" value="KAJ1968998.1"/>
    <property type="molecule type" value="Genomic_DNA"/>
</dbReference>
<dbReference type="PANTHER" id="PTHR47219">
    <property type="entry name" value="RAB GTPASE-ACTIVATING PROTEIN 1-LIKE"/>
    <property type="match status" value="1"/>
</dbReference>
<dbReference type="InterPro" id="IPR050302">
    <property type="entry name" value="Rab_GAP_TBC_domain"/>
</dbReference>
<feature type="region of interest" description="Disordered" evidence="1">
    <location>
        <begin position="804"/>
        <end position="831"/>
    </location>
</feature>
<dbReference type="Pfam" id="PF00069">
    <property type="entry name" value="Pkinase"/>
    <property type="match status" value="1"/>
</dbReference>
<evidence type="ECO:0000259" key="2">
    <source>
        <dbReference type="PROSITE" id="PS50011"/>
    </source>
</evidence>
<dbReference type="InterPro" id="IPR001763">
    <property type="entry name" value="Rhodanese-like_dom"/>
</dbReference>
<dbReference type="SUPFAM" id="SSF52821">
    <property type="entry name" value="Rhodanese/Cell cycle control phosphatase"/>
    <property type="match status" value="1"/>
</dbReference>
<dbReference type="Gene3D" id="1.10.8.270">
    <property type="entry name" value="putative rabgap domain of human tbc1 domain family member 14 like domains"/>
    <property type="match status" value="1"/>
</dbReference>
<feature type="compositionally biased region" description="Polar residues" evidence="1">
    <location>
        <begin position="804"/>
        <end position="818"/>
    </location>
</feature>
<dbReference type="PROSITE" id="PS50206">
    <property type="entry name" value="RHODANESE_3"/>
    <property type="match status" value="1"/>
</dbReference>
<dbReference type="InterPro" id="IPR036873">
    <property type="entry name" value="Rhodanese-like_dom_sf"/>
</dbReference>
<feature type="domain" description="Rab-GAP TBC" evidence="3">
    <location>
        <begin position="547"/>
        <end position="732"/>
    </location>
</feature>
<evidence type="ECO:0008006" key="7">
    <source>
        <dbReference type="Google" id="ProtNLM"/>
    </source>
</evidence>
<keyword evidence="6" id="KW-1185">Reference proteome</keyword>
<feature type="domain" description="Rhodanese" evidence="4">
    <location>
        <begin position="855"/>
        <end position="945"/>
    </location>
</feature>
<feature type="compositionally biased region" description="Pro residues" evidence="1">
    <location>
        <begin position="445"/>
        <end position="458"/>
    </location>
</feature>
<feature type="domain" description="Protein kinase" evidence="2">
    <location>
        <begin position="1"/>
        <end position="220"/>
    </location>
</feature>
<dbReference type="Pfam" id="PF00566">
    <property type="entry name" value="RabGAP-TBC"/>
    <property type="match status" value="1"/>
</dbReference>
<dbReference type="SUPFAM" id="SSF47923">
    <property type="entry name" value="Ypt/Rab-GAP domain of gyp1p"/>
    <property type="match status" value="2"/>
</dbReference>